<dbReference type="Proteomes" id="UP000198670">
    <property type="component" value="Unassembled WGS sequence"/>
</dbReference>
<dbReference type="SMART" id="SM00421">
    <property type="entry name" value="HTH_LUXR"/>
    <property type="match status" value="1"/>
</dbReference>
<dbReference type="PROSITE" id="PS50043">
    <property type="entry name" value="HTH_LUXR_2"/>
    <property type="match status" value="1"/>
</dbReference>
<evidence type="ECO:0000256" key="2">
    <source>
        <dbReference type="ARBA" id="ARBA00023125"/>
    </source>
</evidence>
<protein>
    <submittedName>
        <fullName evidence="6">Two component transcriptional regulator, LuxR family</fullName>
    </submittedName>
</protein>
<dbReference type="InterPro" id="IPR000792">
    <property type="entry name" value="Tscrpt_reg_LuxR_C"/>
</dbReference>
<dbReference type="Pfam" id="PF00196">
    <property type="entry name" value="GerE"/>
    <property type="match status" value="1"/>
</dbReference>
<dbReference type="InterPro" id="IPR011006">
    <property type="entry name" value="CheY-like_superfamily"/>
</dbReference>
<accession>A0A1I3S181</accession>
<dbReference type="Gene3D" id="3.40.50.2300">
    <property type="match status" value="1"/>
</dbReference>
<keyword evidence="2" id="KW-0238">DNA-binding</keyword>
<gene>
    <name evidence="6" type="ORF">SAMN05444682_110216</name>
</gene>
<dbReference type="PROSITE" id="PS00622">
    <property type="entry name" value="HTH_LUXR_1"/>
    <property type="match status" value="1"/>
</dbReference>
<dbReference type="SUPFAM" id="SSF46894">
    <property type="entry name" value="C-terminal effector domain of the bipartite response regulators"/>
    <property type="match status" value="1"/>
</dbReference>
<dbReference type="InterPro" id="IPR058245">
    <property type="entry name" value="NreC/VraR/RcsB-like_REC"/>
</dbReference>
<dbReference type="PANTHER" id="PTHR43214:SF43">
    <property type="entry name" value="TWO-COMPONENT RESPONSE REGULATOR"/>
    <property type="match status" value="1"/>
</dbReference>
<proteinExistence type="predicted"/>
<organism evidence="6 7">
    <name type="scientific">Parapedobacter indicus</name>
    <dbReference type="NCBI Taxonomy" id="1477437"/>
    <lineage>
        <taxon>Bacteria</taxon>
        <taxon>Pseudomonadati</taxon>
        <taxon>Bacteroidota</taxon>
        <taxon>Sphingobacteriia</taxon>
        <taxon>Sphingobacteriales</taxon>
        <taxon>Sphingobacteriaceae</taxon>
        <taxon>Parapedobacter</taxon>
    </lineage>
</organism>
<feature type="domain" description="Response regulatory" evidence="5">
    <location>
        <begin position="26"/>
        <end position="143"/>
    </location>
</feature>
<sequence>MSIDSALPKKGGCILINNTYLYPMIRLGIIEDDEQIRNMLVDFFEEQPGFSCLLSAHSVETFFEQWKEDIFLDIILSDIGLPGESGIKGVKRIKKHAPKCDVIMLTVYDDANRIFQALCNGASGYLLKQTPLQKIKEAIVALHEGGAPMSPGIARKVVEYFNPKGTTDLYEKLTPREAQVVEAIEEGLTNKEVAIRFDISLETVKYHIKNIYEKLQVNSRHALISRKYK</sequence>
<dbReference type="GO" id="GO:0000160">
    <property type="term" value="P:phosphorelay signal transduction system"/>
    <property type="evidence" value="ECO:0007669"/>
    <property type="project" value="InterPro"/>
</dbReference>
<name>A0A1I3S181_9SPHI</name>
<dbReference type="InterPro" id="IPR001789">
    <property type="entry name" value="Sig_transdc_resp-reg_receiver"/>
</dbReference>
<dbReference type="EMBL" id="FOQO01000010">
    <property type="protein sequence ID" value="SFJ52445.1"/>
    <property type="molecule type" value="Genomic_DNA"/>
</dbReference>
<evidence type="ECO:0000256" key="3">
    <source>
        <dbReference type="PROSITE-ProRule" id="PRU00169"/>
    </source>
</evidence>
<dbReference type="PROSITE" id="PS50110">
    <property type="entry name" value="RESPONSE_REGULATORY"/>
    <property type="match status" value="1"/>
</dbReference>
<dbReference type="PANTHER" id="PTHR43214">
    <property type="entry name" value="TWO-COMPONENT RESPONSE REGULATOR"/>
    <property type="match status" value="1"/>
</dbReference>
<feature type="domain" description="HTH luxR-type" evidence="4">
    <location>
        <begin position="166"/>
        <end position="229"/>
    </location>
</feature>
<dbReference type="CDD" id="cd17535">
    <property type="entry name" value="REC_NarL-like"/>
    <property type="match status" value="1"/>
</dbReference>
<dbReference type="PRINTS" id="PR00038">
    <property type="entry name" value="HTHLUXR"/>
</dbReference>
<dbReference type="CDD" id="cd06170">
    <property type="entry name" value="LuxR_C_like"/>
    <property type="match status" value="1"/>
</dbReference>
<keyword evidence="7" id="KW-1185">Reference proteome</keyword>
<reference evidence="6 7" key="1">
    <citation type="submission" date="2016-10" db="EMBL/GenBank/DDBJ databases">
        <authorList>
            <person name="de Groot N.N."/>
        </authorList>
    </citation>
    <scope>NUCLEOTIDE SEQUENCE [LARGE SCALE GENOMIC DNA]</scope>
    <source>
        <strain evidence="6 7">RK1</strain>
    </source>
</reference>
<keyword evidence="1 3" id="KW-0597">Phosphoprotein</keyword>
<dbReference type="OrthoDB" id="9797341at2"/>
<evidence type="ECO:0000313" key="7">
    <source>
        <dbReference type="Proteomes" id="UP000198670"/>
    </source>
</evidence>
<feature type="modified residue" description="4-aspartylphosphate" evidence="3">
    <location>
        <position position="78"/>
    </location>
</feature>
<dbReference type="SUPFAM" id="SSF52172">
    <property type="entry name" value="CheY-like"/>
    <property type="match status" value="1"/>
</dbReference>
<dbReference type="Pfam" id="PF00072">
    <property type="entry name" value="Response_reg"/>
    <property type="match status" value="1"/>
</dbReference>
<dbReference type="InterPro" id="IPR039420">
    <property type="entry name" value="WalR-like"/>
</dbReference>
<evidence type="ECO:0000256" key="1">
    <source>
        <dbReference type="ARBA" id="ARBA00022553"/>
    </source>
</evidence>
<dbReference type="GO" id="GO:0006355">
    <property type="term" value="P:regulation of DNA-templated transcription"/>
    <property type="evidence" value="ECO:0007669"/>
    <property type="project" value="InterPro"/>
</dbReference>
<dbReference type="SMART" id="SM00448">
    <property type="entry name" value="REC"/>
    <property type="match status" value="1"/>
</dbReference>
<dbReference type="GO" id="GO:0003677">
    <property type="term" value="F:DNA binding"/>
    <property type="evidence" value="ECO:0007669"/>
    <property type="project" value="UniProtKB-KW"/>
</dbReference>
<evidence type="ECO:0000313" key="6">
    <source>
        <dbReference type="EMBL" id="SFJ52445.1"/>
    </source>
</evidence>
<dbReference type="InterPro" id="IPR016032">
    <property type="entry name" value="Sig_transdc_resp-reg_C-effctor"/>
</dbReference>
<dbReference type="AlphaFoldDB" id="A0A1I3S181"/>
<dbReference type="STRING" id="1477437.SAMN05444682_110216"/>
<evidence type="ECO:0000259" key="5">
    <source>
        <dbReference type="PROSITE" id="PS50110"/>
    </source>
</evidence>
<evidence type="ECO:0000259" key="4">
    <source>
        <dbReference type="PROSITE" id="PS50043"/>
    </source>
</evidence>